<accession>A0A6C0CF98</accession>
<dbReference type="AlphaFoldDB" id="A0A6C0CF98"/>
<proteinExistence type="predicted"/>
<sequence length="455" mass="52639">MDVNPFLNWLLKPGVGKKGETYYIPDLTVLPQIYDHFGATEEQFATLKLRDELIDLWSKSKIRQNGFKIVDGRIEGARMVGEPRAYREFRVQYVKGFVCTPDLKTRLVKTFKEINKKSLGSATKKTPQKTIGNDNNPFNELDYQYLPDMSYVPELYAELGVKSFGQTGLTTLDYAQAFEETNPKDFSKTILDTKGTKLYLSKFPRSVVKRLAVRVANLQKADSYPTRMTKDVHHLIAGSELTGKDLIAFCIAHRNINKFCNDALFIRHLVDEFGIDWKLEQHGYKTPRELYVQLHKEHIEVVQDPNDPEDWLRAIVVKEGELPFRHKVSYLLPRRKITVPVIAFIFPLSPLLSFLYYPKSDEFEDSREIQGIIGTIRLHQFCKQYYDYFRTNLFSFAVDRSLMTGRYLPHRDPVTRFVGRGIYATAVETDGLAWYGDMMGPDAPLYLKKVEILKK</sequence>
<name>A0A6C0CF98_9ZZZZ</name>
<protein>
    <submittedName>
        <fullName evidence="1">Uncharacterized protein</fullName>
    </submittedName>
</protein>
<dbReference type="EMBL" id="MN739411">
    <property type="protein sequence ID" value="QHT03436.1"/>
    <property type="molecule type" value="Genomic_DNA"/>
</dbReference>
<reference evidence="1" key="1">
    <citation type="journal article" date="2020" name="Nature">
        <title>Giant virus diversity and host interactions through global metagenomics.</title>
        <authorList>
            <person name="Schulz F."/>
            <person name="Roux S."/>
            <person name="Paez-Espino D."/>
            <person name="Jungbluth S."/>
            <person name="Walsh D.A."/>
            <person name="Denef V.J."/>
            <person name="McMahon K.D."/>
            <person name="Konstantinidis K.T."/>
            <person name="Eloe-Fadrosh E.A."/>
            <person name="Kyrpides N.C."/>
            <person name="Woyke T."/>
        </authorList>
    </citation>
    <scope>NUCLEOTIDE SEQUENCE</scope>
    <source>
        <strain evidence="1">GVMAG-M-3300021079-18</strain>
    </source>
</reference>
<organism evidence="1">
    <name type="scientific">viral metagenome</name>
    <dbReference type="NCBI Taxonomy" id="1070528"/>
    <lineage>
        <taxon>unclassified sequences</taxon>
        <taxon>metagenomes</taxon>
        <taxon>organismal metagenomes</taxon>
    </lineage>
</organism>
<evidence type="ECO:0000313" key="1">
    <source>
        <dbReference type="EMBL" id="QHT03436.1"/>
    </source>
</evidence>